<protein>
    <submittedName>
        <fullName evidence="10">ABC transporter permease</fullName>
    </submittedName>
    <submittedName>
        <fullName evidence="9">Putative ABC transport system permease protein</fullName>
    </submittedName>
</protein>
<evidence type="ECO:0000256" key="5">
    <source>
        <dbReference type="ARBA" id="ARBA00023136"/>
    </source>
</evidence>
<evidence type="ECO:0000259" key="8">
    <source>
        <dbReference type="Pfam" id="PF02687"/>
    </source>
</evidence>
<accession>A0A323VDH3</accession>
<dbReference type="InterPro" id="IPR003838">
    <property type="entry name" value="ABC3_permease_C"/>
</dbReference>
<evidence type="ECO:0000313" key="12">
    <source>
        <dbReference type="Proteomes" id="UP000580718"/>
    </source>
</evidence>
<evidence type="ECO:0000256" key="7">
    <source>
        <dbReference type="SAM" id="Phobius"/>
    </source>
</evidence>
<feature type="transmembrane region" description="Helical" evidence="7">
    <location>
        <begin position="52"/>
        <end position="79"/>
    </location>
</feature>
<feature type="domain" description="ABC3 transporter permease C-terminal" evidence="8">
    <location>
        <begin position="61"/>
        <end position="178"/>
    </location>
</feature>
<evidence type="ECO:0000256" key="3">
    <source>
        <dbReference type="ARBA" id="ARBA00022692"/>
    </source>
</evidence>
<keyword evidence="3 7" id="KW-0812">Transmembrane</keyword>
<feature type="transmembrane region" description="Helical" evidence="7">
    <location>
        <begin position="326"/>
        <end position="352"/>
    </location>
</feature>
<comment type="caution">
    <text evidence="10">The sequence shown here is derived from an EMBL/GenBank/DDBJ whole genome shotgun (WGS) entry which is preliminary data.</text>
</comment>
<name>A0A323VDH3_9ACTN</name>
<dbReference type="GO" id="GO:0005886">
    <property type="term" value="C:plasma membrane"/>
    <property type="evidence" value="ECO:0007669"/>
    <property type="project" value="UniProtKB-SubCell"/>
</dbReference>
<reference evidence="10 11" key="1">
    <citation type="submission" date="2018-06" db="EMBL/GenBank/DDBJ databases">
        <title>Draft genome sequence of Modestobacter versicolor CP153-2.</title>
        <authorList>
            <person name="Gundlapally S.R."/>
        </authorList>
    </citation>
    <scope>NUCLEOTIDE SEQUENCE [LARGE SCALE GENOMIC DNA]</scope>
    <source>
        <strain evidence="10 11">CP153-2</strain>
    </source>
</reference>
<dbReference type="EMBL" id="QKNV01000020">
    <property type="protein sequence ID" value="PZA22767.1"/>
    <property type="molecule type" value="Genomic_DNA"/>
</dbReference>
<dbReference type="GO" id="GO:0022857">
    <property type="term" value="F:transmembrane transporter activity"/>
    <property type="evidence" value="ECO:0007669"/>
    <property type="project" value="TreeGrafter"/>
</dbReference>
<evidence type="ECO:0000256" key="1">
    <source>
        <dbReference type="ARBA" id="ARBA00004651"/>
    </source>
</evidence>
<feature type="transmembrane region" description="Helical" evidence="7">
    <location>
        <begin position="238"/>
        <end position="262"/>
    </location>
</feature>
<feature type="transmembrane region" description="Helical" evidence="7">
    <location>
        <begin position="147"/>
        <end position="172"/>
    </location>
</feature>
<dbReference type="Proteomes" id="UP000580718">
    <property type="component" value="Unassembled WGS sequence"/>
</dbReference>
<comment type="similarity">
    <text evidence="6">Belongs to the ABC-4 integral membrane protein family.</text>
</comment>
<feature type="domain" description="ABC3 transporter permease C-terminal" evidence="8">
    <location>
        <begin position="330"/>
        <end position="441"/>
    </location>
</feature>
<evidence type="ECO:0000313" key="11">
    <source>
        <dbReference type="Proteomes" id="UP000247602"/>
    </source>
</evidence>
<gene>
    <name evidence="10" type="ORF">DMO24_03380</name>
    <name evidence="9" type="ORF">FHX36_002042</name>
</gene>
<feature type="transmembrane region" description="Helical" evidence="7">
    <location>
        <begin position="100"/>
        <end position="127"/>
    </location>
</feature>
<reference evidence="9 12" key="2">
    <citation type="submission" date="2020-08" db="EMBL/GenBank/DDBJ databases">
        <title>Sequencing the genomes of 1000 actinobacteria strains.</title>
        <authorList>
            <person name="Klenk H.-P."/>
        </authorList>
    </citation>
    <scope>NUCLEOTIDE SEQUENCE [LARGE SCALE GENOMIC DNA]</scope>
    <source>
        <strain evidence="9 12">DSM 16678</strain>
    </source>
</reference>
<feature type="transmembrane region" description="Helical" evidence="7">
    <location>
        <begin position="283"/>
        <end position="306"/>
    </location>
</feature>
<evidence type="ECO:0000313" key="10">
    <source>
        <dbReference type="EMBL" id="PZA22767.1"/>
    </source>
</evidence>
<organism evidence="10 11">
    <name type="scientific">Modestobacter versicolor</name>
    <dbReference type="NCBI Taxonomy" id="429133"/>
    <lineage>
        <taxon>Bacteria</taxon>
        <taxon>Bacillati</taxon>
        <taxon>Actinomycetota</taxon>
        <taxon>Actinomycetes</taxon>
        <taxon>Geodermatophilales</taxon>
        <taxon>Geodermatophilaceae</taxon>
        <taxon>Modestobacter</taxon>
    </lineage>
</organism>
<keyword evidence="2" id="KW-1003">Cell membrane</keyword>
<feature type="transmembrane region" description="Helical" evidence="7">
    <location>
        <begin position="197"/>
        <end position="218"/>
    </location>
</feature>
<comment type="subcellular location">
    <subcellularLocation>
        <location evidence="1">Cell membrane</location>
        <topology evidence="1">Multi-pass membrane protein</topology>
    </subcellularLocation>
</comment>
<keyword evidence="5 7" id="KW-0472">Membrane</keyword>
<dbReference type="EMBL" id="JACIBU010000001">
    <property type="protein sequence ID" value="MBB3676307.1"/>
    <property type="molecule type" value="Genomic_DNA"/>
</dbReference>
<feature type="transmembrane region" description="Helical" evidence="7">
    <location>
        <begin position="373"/>
        <end position="396"/>
    </location>
</feature>
<dbReference type="RefSeq" id="WP_110550936.1">
    <property type="nucleotide sequence ID" value="NZ_JACIBU010000001.1"/>
</dbReference>
<evidence type="ECO:0000256" key="2">
    <source>
        <dbReference type="ARBA" id="ARBA00022475"/>
    </source>
</evidence>
<sequence length="451" mass="46125">MTALAWRSLRTRPAAFLATALSVLLGTAVLLAFLTLLETGLADDVSAIDRETLVTMAGVVGGWAVVIVVFSVASMLGLGVRRRAEEFALLRTLGSTRAQVRRLVLGEAVALAVLATAAGVVPGWLLGRGVLALVREAGMVAPDVGHRIGALSLGSALGAMLLSAVLAGLLAARAATRGSAQDGLTASRGRRGRMGRWRIAGGLVLLAAGANYSVLALVVADPDQPYEVMSMAGPASVFWSVGLAVFAPVLLRVTAAVVAPVARRLSSGAPVHLALAHARRRSHDLGGVLSPVLVLVGAGTGTLYLMQIENLTATRPDDVEADAIELLNYLVVGMITVFAAIMVVNGTVAAIADRRREFAQQRLAGATRSELTATVSIEALVLLVAALVFGGLASLGTVVPFSVAKTDGWLSGSGPGWFLGVAAVALVVTVGTAALGTRRATAGPALRPQLG</sequence>
<dbReference type="Pfam" id="PF02687">
    <property type="entry name" value="FtsX"/>
    <property type="match status" value="2"/>
</dbReference>
<keyword evidence="11" id="KW-1185">Reference proteome</keyword>
<keyword evidence="4 7" id="KW-1133">Transmembrane helix</keyword>
<feature type="transmembrane region" description="Helical" evidence="7">
    <location>
        <begin position="416"/>
        <end position="437"/>
    </location>
</feature>
<dbReference type="PANTHER" id="PTHR30572:SF4">
    <property type="entry name" value="ABC TRANSPORTER PERMEASE YTRF"/>
    <property type="match status" value="1"/>
</dbReference>
<evidence type="ECO:0000256" key="4">
    <source>
        <dbReference type="ARBA" id="ARBA00022989"/>
    </source>
</evidence>
<evidence type="ECO:0000313" key="9">
    <source>
        <dbReference type="EMBL" id="MBB3676307.1"/>
    </source>
</evidence>
<dbReference type="PANTHER" id="PTHR30572">
    <property type="entry name" value="MEMBRANE COMPONENT OF TRANSPORTER-RELATED"/>
    <property type="match status" value="1"/>
</dbReference>
<dbReference type="OrthoDB" id="3223244at2"/>
<dbReference type="Proteomes" id="UP000247602">
    <property type="component" value="Unassembled WGS sequence"/>
</dbReference>
<dbReference type="InterPro" id="IPR050250">
    <property type="entry name" value="Macrolide_Exporter_MacB"/>
</dbReference>
<evidence type="ECO:0000256" key="6">
    <source>
        <dbReference type="ARBA" id="ARBA00038076"/>
    </source>
</evidence>
<proteinExistence type="inferred from homology"/>
<dbReference type="AlphaFoldDB" id="A0A323VDH3"/>